<protein>
    <submittedName>
        <fullName evidence="2">Uncharacterized protein</fullName>
    </submittedName>
</protein>
<keyword evidence="3" id="KW-1185">Reference proteome</keyword>
<evidence type="ECO:0000313" key="3">
    <source>
        <dbReference type="Proteomes" id="UP000054272"/>
    </source>
</evidence>
<reference evidence="2 3" key="1">
    <citation type="submission" date="2015-01" db="EMBL/GenBank/DDBJ databases">
        <title>The Genome Sequence of Cryptococcus gattii EJB2.</title>
        <authorList>
            <consortium name="The Broad Institute Genomics Platform"/>
            <person name="Cuomo C."/>
            <person name="Litvintseva A."/>
            <person name="Chen Y."/>
            <person name="Heitman J."/>
            <person name="Sun S."/>
            <person name="Springer D."/>
            <person name="Dromer F."/>
            <person name="Young S."/>
            <person name="Zeng Q."/>
            <person name="Gargeya S."/>
            <person name="Abouelleil A."/>
            <person name="Alvarado L."/>
            <person name="Chapman S.B."/>
            <person name="Gainer-Dewar J."/>
            <person name="Goldberg J."/>
            <person name="Griggs A."/>
            <person name="Gujja S."/>
            <person name="Hansen M."/>
            <person name="Howarth C."/>
            <person name="Imamovic A."/>
            <person name="Larimer J."/>
            <person name="Murphy C."/>
            <person name="Naylor J."/>
            <person name="Pearson M."/>
            <person name="Priest M."/>
            <person name="Roberts A."/>
            <person name="Saif S."/>
            <person name="Shea T."/>
            <person name="Sykes S."/>
            <person name="Wortman J."/>
            <person name="Nusbaum C."/>
            <person name="Birren B."/>
        </authorList>
    </citation>
    <scope>NUCLEOTIDE SEQUENCE [LARGE SCALE GENOMIC DNA]</scope>
    <source>
        <strain evidence="2 3">EJB2</strain>
    </source>
</reference>
<sequence length="244" mass="28177">MRFVVLSEGDNSSRSPRHHDGSSVVESMITSLKNQLGLNNKLVERFLTADEARQSEYEKQLIEYRDKLDKLENARLLMESSYEQESFALKGRVFELENQIMKLKAREHGREQQKDGTVCQFEQQEEIFEDQLRAQRKDFETWQIEAMARMEKLESALTMMKKSKSKKSVNFCEMATVRTFDQPQSALLNRGKQINGMDCSSASATPVRSSVPVAVVLPLLLQELLCLPKQRQQMLTMLRTYQSV</sequence>
<evidence type="ECO:0000313" key="2">
    <source>
        <dbReference type="EMBL" id="KIR79268.1"/>
    </source>
</evidence>
<accession>A0ABR5BUS4</accession>
<evidence type="ECO:0000256" key="1">
    <source>
        <dbReference type="SAM" id="MobiDB-lite"/>
    </source>
</evidence>
<organism evidence="2 3">
    <name type="scientific">Cryptococcus gattii EJB2</name>
    <dbReference type="NCBI Taxonomy" id="1296103"/>
    <lineage>
        <taxon>Eukaryota</taxon>
        <taxon>Fungi</taxon>
        <taxon>Dikarya</taxon>
        <taxon>Basidiomycota</taxon>
        <taxon>Agaricomycotina</taxon>
        <taxon>Tremellomycetes</taxon>
        <taxon>Tremellales</taxon>
        <taxon>Cryptococcaceae</taxon>
        <taxon>Cryptococcus</taxon>
        <taxon>Cryptococcus gattii species complex</taxon>
    </lineage>
</organism>
<feature type="region of interest" description="Disordered" evidence="1">
    <location>
        <begin position="1"/>
        <end position="23"/>
    </location>
</feature>
<name>A0ABR5BUS4_9TREE</name>
<dbReference type="EMBL" id="KN848686">
    <property type="protein sequence ID" value="KIR79268.1"/>
    <property type="molecule type" value="Genomic_DNA"/>
</dbReference>
<gene>
    <name evidence="2" type="ORF">I306_03687</name>
</gene>
<dbReference type="Proteomes" id="UP000054272">
    <property type="component" value="Unassembled WGS sequence"/>
</dbReference>
<proteinExistence type="predicted"/>